<dbReference type="Pfam" id="PF00754">
    <property type="entry name" value="F5_F8_type_C"/>
    <property type="match status" value="1"/>
</dbReference>
<feature type="region of interest" description="Disordered" evidence="1">
    <location>
        <begin position="1"/>
        <end position="29"/>
    </location>
</feature>
<reference evidence="4 5" key="1">
    <citation type="submission" date="2020-05" db="EMBL/GenBank/DDBJ databases">
        <title>Nakamurella sp. DB0629 isolated from air conditioner.</title>
        <authorList>
            <person name="Kim D.H."/>
            <person name="Kim D.-U."/>
        </authorList>
    </citation>
    <scope>NUCLEOTIDE SEQUENCE [LARGE SCALE GENOMIC DNA]</scope>
    <source>
        <strain evidence="4 5">DB0629</strain>
    </source>
</reference>
<dbReference type="Gene3D" id="2.60.120.200">
    <property type="match status" value="1"/>
</dbReference>
<sequence length="891" mass="92383">MQRSHRSRHTAPHSQHRLGVHPSGANQFGAGRTRRGVVAVVGTAALVAGLVTATQIPWAASSPAPQLVRAAAGSPGDSDLRRCARQVSDTGKVVRPTNGYALDTGTASNITGPSAADPTPKHRDYGGNMKTVWDDPDSGQTNYLGANAMIFGVDAGTAASPSTTLSGLWTASPDTGNATIQNYSAQSGNGGASWSAAAFSTTEKPSFIQQLRDGRVLSLGFKAIRFSGNDQILVGSLTDSTGNPATAQPMEVTFRDTTSQPYGPLSWLRTAGRPVQRADGTVLVPVYGADRTDPREQDTDPNTKGHGSVTLLAATPPATGGTWVFTPLRPDMSAPLSATNRAVTLGTTVNKTTNYTEVGLLERSDGSLIAVIRNLVEGQSSGSDVMQWTSSPDGGLSWTALTNLQGTLTGWNGNGSPQPGAGAAGLPGINPQLDLLTNGVIVLSSGKPDNWIAYSTTGNATGWSGAYTYRNCPTTAVTPSYIYGAGGDPDQWRYGSSGNTAITAVSSKRVLQFGDNCHNFYWGCVRTDASNNPQPQQSPYTVDLTNRIWQRQVDVVTPNVGKLDLAGMQRSGQLRVSGNMTWTSAAHPRAGAAGAFDGSNSYWSSAIASGAAGTMTLDLGRSYTLNRIGLSLRPQLPESATVAVSSDGSAFSTVHSVTNARSNALAYKDITPVTARYVRITVPATSGCDAGLASTCAFLNELELYSTVDGFENDPWGNLPRGADAGRPASQVWVTTDTSGGSTQALRLQDKSSTAQARISFAAAAAANRTLSFRLKPLSWAGNTSAGGFVFTLDSGSAAALQLAVYKDGTVHAFSGGGYSATLGTGRVALNAWSSVTLTRTGSSATISVNGAPAVTVPAASVPATVDGYTFASSGTEPNGDEVLVDDVEVR</sequence>
<dbReference type="Gene3D" id="2.60.120.260">
    <property type="entry name" value="Galactose-binding domain-like"/>
    <property type="match status" value="1"/>
</dbReference>
<name>A0A849A8K9_9ACTN</name>
<feature type="compositionally biased region" description="Basic residues" evidence="1">
    <location>
        <begin position="1"/>
        <end position="19"/>
    </location>
</feature>
<dbReference type="SUPFAM" id="SSF49899">
    <property type="entry name" value="Concanavalin A-like lectins/glucanases"/>
    <property type="match status" value="1"/>
</dbReference>
<dbReference type="Proteomes" id="UP000562984">
    <property type="component" value="Unassembled WGS sequence"/>
</dbReference>
<accession>A0A849A8K9</accession>
<comment type="caution">
    <text evidence="4">The sequence shown here is derived from an EMBL/GenBank/DDBJ whole genome shotgun (WGS) entry which is preliminary data.</text>
</comment>
<dbReference type="RefSeq" id="WP_171199130.1">
    <property type="nucleotide sequence ID" value="NZ_JABEND010000003.1"/>
</dbReference>
<dbReference type="AlphaFoldDB" id="A0A849A8K9"/>
<evidence type="ECO:0000259" key="3">
    <source>
        <dbReference type="PROSITE" id="PS50022"/>
    </source>
</evidence>
<dbReference type="EMBL" id="JABEND010000003">
    <property type="protein sequence ID" value="NNG35438.1"/>
    <property type="molecule type" value="Genomic_DNA"/>
</dbReference>
<dbReference type="InterPro" id="IPR013320">
    <property type="entry name" value="ConA-like_dom_sf"/>
</dbReference>
<keyword evidence="2" id="KW-0472">Membrane</keyword>
<keyword evidence="2" id="KW-1133">Transmembrane helix</keyword>
<evidence type="ECO:0000256" key="2">
    <source>
        <dbReference type="SAM" id="Phobius"/>
    </source>
</evidence>
<dbReference type="CDD" id="cd15482">
    <property type="entry name" value="Sialidase_non-viral"/>
    <property type="match status" value="1"/>
</dbReference>
<organism evidence="4 5">
    <name type="scientific">Nakamurella aerolata</name>
    <dbReference type="NCBI Taxonomy" id="1656892"/>
    <lineage>
        <taxon>Bacteria</taxon>
        <taxon>Bacillati</taxon>
        <taxon>Actinomycetota</taxon>
        <taxon>Actinomycetes</taxon>
        <taxon>Nakamurellales</taxon>
        <taxon>Nakamurellaceae</taxon>
        <taxon>Nakamurella</taxon>
    </lineage>
</organism>
<keyword evidence="2" id="KW-0812">Transmembrane</keyword>
<evidence type="ECO:0000313" key="4">
    <source>
        <dbReference type="EMBL" id="NNG35438.1"/>
    </source>
</evidence>
<evidence type="ECO:0000313" key="5">
    <source>
        <dbReference type="Proteomes" id="UP000562984"/>
    </source>
</evidence>
<feature type="domain" description="F5/8 type C" evidence="3">
    <location>
        <begin position="555"/>
        <end position="707"/>
    </location>
</feature>
<keyword evidence="5" id="KW-1185">Reference proteome</keyword>
<dbReference type="InterPro" id="IPR000421">
    <property type="entry name" value="FA58C"/>
</dbReference>
<dbReference type="SUPFAM" id="SSF49785">
    <property type="entry name" value="Galactose-binding domain-like"/>
    <property type="match status" value="1"/>
</dbReference>
<dbReference type="InterPro" id="IPR008979">
    <property type="entry name" value="Galactose-bd-like_sf"/>
</dbReference>
<feature type="region of interest" description="Disordered" evidence="1">
    <location>
        <begin position="95"/>
        <end position="121"/>
    </location>
</feature>
<protein>
    <recommendedName>
        <fullName evidence="3">F5/8 type C domain-containing protein</fullName>
    </recommendedName>
</protein>
<feature type="region of interest" description="Disordered" evidence="1">
    <location>
        <begin position="290"/>
        <end position="310"/>
    </location>
</feature>
<evidence type="ECO:0000256" key="1">
    <source>
        <dbReference type="SAM" id="MobiDB-lite"/>
    </source>
</evidence>
<dbReference type="PROSITE" id="PS50022">
    <property type="entry name" value="FA58C_3"/>
    <property type="match status" value="1"/>
</dbReference>
<feature type="transmembrane region" description="Helical" evidence="2">
    <location>
        <begin position="37"/>
        <end position="58"/>
    </location>
</feature>
<gene>
    <name evidence="4" type="ORF">HKD39_06885</name>
</gene>
<feature type="compositionally biased region" description="Basic and acidic residues" evidence="1">
    <location>
        <begin position="290"/>
        <end position="303"/>
    </location>
</feature>
<proteinExistence type="predicted"/>